<organism evidence="4 5">
    <name type="scientific">Trinickia terrae</name>
    <dbReference type="NCBI Taxonomy" id="2571161"/>
    <lineage>
        <taxon>Bacteria</taxon>
        <taxon>Pseudomonadati</taxon>
        <taxon>Pseudomonadota</taxon>
        <taxon>Betaproteobacteria</taxon>
        <taxon>Burkholderiales</taxon>
        <taxon>Burkholderiaceae</taxon>
        <taxon>Trinickia</taxon>
    </lineage>
</organism>
<gene>
    <name evidence="4" type="ORF">FAZ69_07265</name>
</gene>
<dbReference type="InterPro" id="IPR023346">
    <property type="entry name" value="Lysozyme-like_dom_sf"/>
</dbReference>
<reference evidence="4 5" key="1">
    <citation type="submission" date="2019-04" db="EMBL/GenBank/DDBJ databases">
        <title>Trinickia sp. 7GSK02, isolated from subtropical forest soil.</title>
        <authorList>
            <person name="Gao Z.-H."/>
            <person name="Qiu L.-H."/>
        </authorList>
    </citation>
    <scope>NUCLEOTIDE SEQUENCE [LARGE SCALE GENOMIC DNA]</scope>
    <source>
        <strain evidence="4 5">7GSK02</strain>
    </source>
</reference>
<dbReference type="InterPro" id="IPR023347">
    <property type="entry name" value="Lysozyme_dom_sf"/>
</dbReference>
<evidence type="ECO:0000256" key="2">
    <source>
        <dbReference type="ARBA" id="ARBA00022638"/>
    </source>
</evidence>
<evidence type="ECO:0000313" key="5">
    <source>
        <dbReference type="Proteomes" id="UP000305539"/>
    </source>
</evidence>
<keyword evidence="3" id="KW-0378">Hydrolase</keyword>
<dbReference type="InterPro" id="IPR002196">
    <property type="entry name" value="Glyco_hydro_24"/>
</dbReference>
<dbReference type="Pfam" id="PF00959">
    <property type="entry name" value="Phage_lysozyme"/>
    <property type="match status" value="1"/>
</dbReference>
<dbReference type="Proteomes" id="UP000305539">
    <property type="component" value="Unassembled WGS sequence"/>
</dbReference>
<sequence length="84" mass="9908">MENRMNRYVRVPLFQFEYDAMVSVVFNCGAYKGADALIEEINAGYYEKMFDFILPYRIGRNVNLKHRRFQEARLFASGVYDAAH</sequence>
<dbReference type="GO" id="GO:0003796">
    <property type="term" value="F:lysozyme activity"/>
    <property type="evidence" value="ECO:0007669"/>
    <property type="project" value="UniProtKB-EC"/>
</dbReference>
<comment type="caution">
    <text evidence="4">The sequence shown here is derived from an EMBL/GenBank/DDBJ whole genome shotgun (WGS) entry which is preliminary data.</text>
</comment>
<comment type="catalytic activity">
    <reaction evidence="3">
        <text>Hydrolysis of (1-&gt;4)-beta-linkages between N-acetylmuramic acid and N-acetyl-D-glucosamine residues in a peptidoglycan and between N-acetyl-D-glucosamine residues in chitodextrins.</text>
        <dbReference type="EC" id="3.2.1.17"/>
    </reaction>
</comment>
<dbReference type="SUPFAM" id="SSF53955">
    <property type="entry name" value="Lysozyme-like"/>
    <property type="match status" value="1"/>
</dbReference>
<keyword evidence="5" id="KW-1185">Reference proteome</keyword>
<accession>A0A4U1ICJ0</accession>
<evidence type="ECO:0000313" key="4">
    <source>
        <dbReference type="EMBL" id="TKC91155.1"/>
    </source>
</evidence>
<keyword evidence="2 3" id="KW-0081">Bacteriolytic enzyme</keyword>
<protein>
    <recommendedName>
        <fullName evidence="3">Lysozyme</fullName>
        <ecNumber evidence="3">3.2.1.17</ecNumber>
    </recommendedName>
</protein>
<name>A0A4U1ICJ0_9BURK</name>
<dbReference type="GO" id="GO:0031640">
    <property type="term" value="P:killing of cells of another organism"/>
    <property type="evidence" value="ECO:0007669"/>
    <property type="project" value="UniProtKB-KW"/>
</dbReference>
<keyword evidence="1 3" id="KW-0929">Antimicrobial</keyword>
<evidence type="ECO:0000256" key="1">
    <source>
        <dbReference type="ARBA" id="ARBA00022529"/>
    </source>
</evidence>
<dbReference type="EMBL" id="SWJE01000003">
    <property type="protein sequence ID" value="TKC91155.1"/>
    <property type="molecule type" value="Genomic_DNA"/>
</dbReference>
<comment type="similarity">
    <text evidence="3">Belongs to the glycosyl hydrolase 24 family.</text>
</comment>
<dbReference type="GO" id="GO:0009253">
    <property type="term" value="P:peptidoglycan catabolic process"/>
    <property type="evidence" value="ECO:0007669"/>
    <property type="project" value="InterPro"/>
</dbReference>
<dbReference type="EC" id="3.2.1.17" evidence="3"/>
<keyword evidence="3" id="KW-0326">Glycosidase</keyword>
<proteinExistence type="inferred from homology"/>
<evidence type="ECO:0000256" key="3">
    <source>
        <dbReference type="RuleBase" id="RU003788"/>
    </source>
</evidence>
<dbReference type="Gene3D" id="1.10.530.40">
    <property type="match status" value="1"/>
</dbReference>
<dbReference type="GO" id="GO:0016998">
    <property type="term" value="P:cell wall macromolecule catabolic process"/>
    <property type="evidence" value="ECO:0007669"/>
    <property type="project" value="InterPro"/>
</dbReference>
<dbReference type="OrthoDB" id="5327667at2"/>
<dbReference type="GO" id="GO:0042742">
    <property type="term" value="P:defense response to bacterium"/>
    <property type="evidence" value="ECO:0007669"/>
    <property type="project" value="UniProtKB-KW"/>
</dbReference>
<dbReference type="AlphaFoldDB" id="A0A4U1ICJ0"/>